<keyword evidence="2" id="KW-1185">Reference proteome</keyword>
<comment type="caution">
    <text evidence="1">The sequence shown here is derived from an EMBL/GenBank/DDBJ whole genome shotgun (WGS) entry which is preliminary data.</text>
</comment>
<dbReference type="EMBL" id="NCKW01020685">
    <property type="protein sequence ID" value="POM57499.1"/>
    <property type="molecule type" value="Genomic_DNA"/>
</dbReference>
<reference evidence="1 2" key="1">
    <citation type="journal article" date="2017" name="Genome Biol. Evol.">
        <title>Phytophthora megakarya and P. palmivora, closely related causal agents of cacao black pod rot, underwent increases in genome sizes and gene numbers by different mechanisms.</title>
        <authorList>
            <person name="Ali S.S."/>
            <person name="Shao J."/>
            <person name="Lary D.J."/>
            <person name="Kronmiller B."/>
            <person name="Shen D."/>
            <person name="Strem M.D."/>
            <person name="Amoako-Attah I."/>
            <person name="Akrofi A.Y."/>
            <person name="Begoude B.A."/>
            <person name="Ten Hoopen G.M."/>
            <person name="Coulibaly K."/>
            <person name="Kebe B.I."/>
            <person name="Melnick R.L."/>
            <person name="Guiltinan M.J."/>
            <person name="Tyler B.M."/>
            <person name="Meinhardt L.W."/>
            <person name="Bailey B.A."/>
        </authorList>
    </citation>
    <scope>NUCLEOTIDE SEQUENCE [LARGE SCALE GENOMIC DNA]</scope>
    <source>
        <strain evidence="2">sbr112.9</strain>
    </source>
</reference>
<accession>A0A2P4WW47</accession>
<organism evidence="1 2">
    <name type="scientific">Phytophthora palmivora</name>
    <dbReference type="NCBI Taxonomy" id="4796"/>
    <lineage>
        <taxon>Eukaryota</taxon>
        <taxon>Sar</taxon>
        <taxon>Stramenopiles</taxon>
        <taxon>Oomycota</taxon>
        <taxon>Peronosporomycetes</taxon>
        <taxon>Peronosporales</taxon>
        <taxon>Peronosporaceae</taxon>
        <taxon>Phytophthora</taxon>
    </lineage>
</organism>
<dbReference type="Proteomes" id="UP000237271">
    <property type="component" value="Unassembled WGS sequence"/>
</dbReference>
<dbReference type="OrthoDB" id="114061at2759"/>
<protein>
    <submittedName>
        <fullName evidence="1">Uncharacterized protein</fullName>
    </submittedName>
</protein>
<gene>
    <name evidence="1" type="ORF">PHPALM_37980</name>
</gene>
<proteinExistence type="predicted"/>
<dbReference type="AlphaFoldDB" id="A0A2P4WW47"/>
<sequence length="89" mass="9970">MADSVFLDEVVGFLHNIDDPTVSGADLLLSFDKDAALLALPDTDIALQLLDVTPINGLFEDDKDHHSTDNSLLKINNDDFMKLWRSDRR</sequence>
<evidence type="ECO:0000313" key="2">
    <source>
        <dbReference type="Proteomes" id="UP000237271"/>
    </source>
</evidence>
<evidence type="ECO:0000313" key="1">
    <source>
        <dbReference type="EMBL" id="POM57499.1"/>
    </source>
</evidence>
<name>A0A2P4WW47_9STRA</name>